<gene>
    <name evidence="2" type="ORF">SLS58_002937</name>
</gene>
<feature type="compositionally biased region" description="Acidic residues" evidence="1">
    <location>
        <begin position="12"/>
        <end position="23"/>
    </location>
</feature>
<comment type="caution">
    <text evidence="2">The sequence shown here is derived from an EMBL/GenBank/DDBJ whole genome shotgun (WGS) entry which is preliminary data.</text>
</comment>
<evidence type="ECO:0000313" key="2">
    <source>
        <dbReference type="EMBL" id="KAL1647166.1"/>
    </source>
</evidence>
<dbReference type="Proteomes" id="UP001521184">
    <property type="component" value="Unassembled WGS sequence"/>
</dbReference>
<name>A0ABR3TYQ5_9PEZI</name>
<organism evidence="2 3">
    <name type="scientific">Diplodia intermedia</name>
    <dbReference type="NCBI Taxonomy" id="856260"/>
    <lineage>
        <taxon>Eukaryota</taxon>
        <taxon>Fungi</taxon>
        <taxon>Dikarya</taxon>
        <taxon>Ascomycota</taxon>
        <taxon>Pezizomycotina</taxon>
        <taxon>Dothideomycetes</taxon>
        <taxon>Dothideomycetes incertae sedis</taxon>
        <taxon>Botryosphaeriales</taxon>
        <taxon>Botryosphaeriaceae</taxon>
        <taxon>Diplodia</taxon>
    </lineage>
</organism>
<feature type="compositionally biased region" description="Basic and acidic residues" evidence="1">
    <location>
        <begin position="24"/>
        <end position="33"/>
    </location>
</feature>
<reference evidence="2 3" key="1">
    <citation type="journal article" date="2023" name="Plant Dis.">
        <title>First Report of Diplodia intermedia Causing Canker and Dieback Diseases on Apple Trees in Canada.</title>
        <authorList>
            <person name="Ellouze W."/>
            <person name="Ilyukhin E."/>
            <person name="Sulman M."/>
            <person name="Ali S."/>
        </authorList>
    </citation>
    <scope>NUCLEOTIDE SEQUENCE [LARGE SCALE GENOMIC DNA]</scope>
    <source>
        <strain evidence="2 3">M45-28</strain>
    </source>
</reference>
<proteinExistence type="predicted"/>
<feature type="region of interest" description="Disordered" evidence="1">
    <location>
        <begin position="1"/>
        <end position="33"/>
    </location>
</feature>
<dbReference type="EMBL" id="JAKEKT020000013">
    <property type="protein sequence ID" value="KAL1647166.1"/>
    <property type="molecule type" value="Genomic_DNA"/>
</dbReference>
<evidence type="ECO:0000256" key="1">
    <source>
        <dbReference type="SAM" id="MobiDB-lite"/>
    </source>
</evidence>
<protein>
    <submittedName>
        <fullName evidence="2">Uncharacterized protein</fullName>
    </submittedName>
</protein>
<evidence type="ECO:0000313" key="3">
    <source>
        <dbReference type="Proteomes" id="UP001521184"/>
    </source>
</evidence>
<keyword evidence="3" id="KW-1185">Reference proteome</keyword>
<accession>A0ABR3TYQ5</accession>
<sequence length="122" mass="13032">MRAPSDRNLPTSEDELAVNTEDDSAVKAEDEPVVKVEDELAVKTENEPNRNAAAVNANSNTAAALAPASPPIATVAAEPCPGRTSAEVKGLLKAILDRYDNFLREEAQMMAELAKLLDTVEE</sequence>